<feature type="transmembrane region" description="Helical" evidence="1">
    <location>
        <begin position="97"/>
        <end position="118"/>
    </location>
</feature>
<feature type="transmembrane region" description="Helical" evidence="1">
    <location>
        <begin position="227"/>
        <end position="249"/>
    </location>
</feature>
<keyword evidence="1" id="KW-1133">Transmembrane helix</keyword>
<evidence type="ECO:0000256" key="1">
    <source>
        <dbReference type="SAM" id="Phobius"/>
    </source>
</evidence>
<feature type="transmembrane region" description="Helical" evidence="1">
    <location>
        <begin position="261"/>
        <end position="278"/>
    </location>
</feature>
<keyword evidence="4" id="KW-1185">Reference proteome</keyword>
<dbReference type="OrthoDB" id="7353197at2"/>
<feature type="transmembrane region" description="Helical" evidence="1">
    <location>
        <begin position="130"/>
        <end position="160"/>
    </location>
</feature>
<feature type="transmembrane region" description="Helical" evidence="1">
    <location>
        <begin position="205"/>
        <end position="221"/>
    </location>
</feature>
<dbReference type="EMBL" id="OCPC01000001">
    <property type="protein sequence ID" value="SOE08373.1"/>
    <property type="molecule type" value="Genomic_DNA"/>
</dbReference>
<feature type="transmembrane region" description="Helical" evidence="1">
    <location>
        <begin position="38"/>
        <end position="61"/>
    </location>
</feature>
<dbReference type="Proteomes" id="UP000219465">
    <property type="component" value="Unassembled WGS sequence"/>
</dbReference>
<dbReference type="Pfam" id="PF09925">
    <property type="entry name" value="DUF2157"/>
    <property type="match status" value="1"/>
</dbReference>
<evidence type="ECO:0000259" key="2">
    <source>
        <dbReference type="Pfam" id="PF09925"/>
    </source>
</evidence>
<gene>
    <name evidence="3" type="ORF">SAMN05877838_0088</name>
</gene>
<feature type="transmembrane region" description="Helical" evidence="1">
    <location>
        <begin position="313"/>
        <end position="330"/>
    </location>
</feature>
<feature type="domain" description="DUF2157" evidence="2">
    <location>
        <begin position="11"/>
        <end position="149"/>
    </location>
</feature>
<name>A0A286HKM7_9HYPH</name>
<evidence type="ECO:0000313" key="3">
    <source>
        <dbReference type="EMBL" id="SOE08373.1"/>
    </source>
</evidence>
<sequence>MLRRYLAREIDQWVEHGLLEATQAKALLEDHDRRHTGLSLSSVLAVLAAVLFGAAVIALVAANWEAIARPLRVALIFLFIIGGLSGAALAALRNAHWIAEAMLVFTLLCFGAGIALVGQMYHLSGDEADFLLSWTFGALVVSLSFSSPLAAISAGFLGLGYLFSVSDGLGMFSSWSGPDLTGYGLALSLTVAVGIAAWRSRSTMAGHLGAVMLLCLMVWIFEEATDLNPGYLLAAIGALVFATGSLLPLPPDAPVERHGTLSAYGAVLLLGGLGLVQADSDIASLPGSMAFAALVLGTSVCVLVVAGGENRMIRRFAYFAFCCETIYIVGETLGSLLGSAGFLFFGGLVLGALAYAMMRLEKRFKKEGMQP</sequence>
<protein>
    <submittedName>
        <fullName evidence="3">Uncharacterized membrane protein</fullName>
    </submittedName>
</protein>
<dbReference type="AlphaFoldDB" id="A0A286HKM7"/>
<keyword evidence="1" id="KW-0472">Membrane</keyword>
<keyword evidence="1" id="KW-0812">Transmembrane</keyword>
<accession>A0A286HKM7</accession>
<evidence type="ECO:0000313" key="4">
    <source>
        <dbReference type="Proteomes" id="UP000219465"/>
    </source>
</evidence>
<feature type="transmembrane region" description="Helical" evidence="1">
    <location>
        <begin position="284"/>
        <end position="306"/>
    </location>
</feature>
<feature type="transmembrane region" description="Helical" evidence="1">
    <location>
        <begin position="73"/>
        <end position="91"/>
    </location>
</feature>
<dbReference type="InterPro" id="IPR018677">
    <property type="entry name" value="DUF2157"/>
</dbReference>
<feature type="transmembrane region" description="Helical" evidence="1">
    <location>
        <begin position="180"/>
        <end position="198"/>
    </location>
</feature>
<dbReference type="RefSeq" id="WP_097103945.1">
    <property type="nucleotide sequence ID" value="NZ_OCPC01000001.1"/>
</dbReference>
<proteinExistence type="predicted"/>
<reference evidence="4" key="1">
    <citation type="submission" date="2017-08" db="EMBL/GenBank/DDBJ databases">
        <authorList>
            <person name="Varghese N."/>
            <person name="Submissions S."/>
        </authorList>
    </citation>
    <scope>NUCLEOTIDE SEQUENCE [LARGE SCALE GENOMIC DNA]</scope>
    <source>
        <strain evidence="4">KCTC 23107</strain>
    </source>
</reference>
<organism evidence="3 4">
    <name type="scientific">Hoeflea halophila</name>
    <dbReference type="NCBI Taxonomy" id="714899"/>
    <lineage>
        <taxon>Bacteria</taxon>
        <taxon>Pseudomonadati</taxon>
        <taxon>Pseudomonadota</taxon>
        <taxon>Alphaproteobacteria</taxon>
        <taxon>Hyphomicrobiales</taxon>
        <taxon>Rhizobiaceae</taxon>
        <taxon>Hoeflea</taxon>
    </lineage>
</organism>
<feature type="transmembrane region" description="Helical" evidence="1">
    <location>
        <begin position="336"/>
        <end position="356"/>
    </location>
</feature>